<dbReference type="PANTHER" id="PTHR11739">
    <property type="entry name" value="CITRATE SYNTHASE"/>
    <property type="match status" value="1"/>
</dbReference>
<dbReference type="RefSeq" id="WP_086313645.1">
    <property type="nucleotide sequence ID" value="NZ_CP147244.1"/>
</dbReference>
<reference evidence="9" key="1">
    <citation type="submission" date="2017-05" db="EMBL/GenBank/DDBJ databases">
        <authorList>
            <consortium name="The Broad Institute Genomics Platform"/>
            <consortium name="The Broad Institute Genomic Center for Infectious Diseases"/>
            <person name="Earl A."/>
            <person name="Manson A."/>
            <person name="Schwartman J."/>
            <person name="Gilmore M."/>
            <person name="Abouelleil A."/>
            <person name="Cao P."/>
            <person name="Chapman S."/>
            <person name="Cusick C."/>
            <person name="Shea T."/>
            <person name="Young S."/>
            <person name="Neafsey D."/>
            <person name="Nusbaum C."/>
            <person name="Birren B."/>
        </authorList>
    </citation>
    <scope>NUCLEOTIDE SEQUENCE</scope>
    <source>
        <strain evidence="9">7F3_DIV0205</strain>
    </source>
</reference>
<evidence type="ECO:0000256" key="3">
    <source>
        <dbReference type="ARBA" id="ARBA00022532"/>
    </source>
</evidence>
<feature type="active site" evidence="7">
    <location>
        <position position="259"/>
    </location>
</feature>
<comment type="similarity">
    <text evidence="2 6 8">Belongs to the citrate synthase family.</text>
</comment>
<dbReference type="AlphaFoldDB" id="A0AAQ3W8C7"/>
<dbReference type="EMBL" id="CP147244">
    <property type="protein sequence ID" value="WYK00079.1"/>
    <property type="molecule type" value="Genomic_DNA"/>
</dbReference>
<dbReference type="GO" id="GO:0036440">
    <property type="term" value="F:citrate synthase activity"/>
    <property type="evidence" value="ECO:0007669"/>
    <property type="project" value="UniProtKB-EC"/>
</dbReference>
<dbReference type="InterPro" id="IPR011278">
    <property type="entry name" value="2-MeCitrate/Citrate_synth_II"/>
</dbReference>
<dbReference type="InterPro" id="IPR016143">
    <property type="entry name" value="Citrate_synth-like_sm_a-sub"/>
</dbReference>
<proteinExistence type="inferred from homology"/>
<dbReference type="NCBIfam" id="TIGR01800">
    <property type="entry name" value="cit_synth_II"/>
    <property type="match status" value="1"/>
</dbReference>
<dbReference type="PRINTS" id="PR00143">
    <property type="entry name" value="CITRTSNTHASE"/>
</dbReference>
<dbReference type="Pfam" id="PF00285">
    <property type="entry name" value="Citrate_synt"/>
    <property type="match status" value="1"/>
</dbReference>
<dbReference type="PROSITE" id="PS00480">
    <property type="entry name" value="CITRATE_SYNTHASE"/>
    <property type="match status" value="1"/>
</dbReference>
<evidence type="ECO:0000256" key="5">
    <source>
        <dbReference type="ARBA" id="ARBA00049288"/>
    </source>
</evidence>
<evidence type="ECO:0000256" key="6">
    <source>
        <dbReference type="PIRNR" id="PIRNR001369"/>
    </source>
</evidence>
<evidence type="ECO:0000256" key="2">
    <source>
        <dbReference type="ARBA" id="ARBA00010566"/>
    </source>
</evidence>
<dbReference type="InterPro" id="IPR024176">
    <property type="entry name" value="Citrate_synthase_bac-typ"/>
</dbReference>
<dbReference type="Gene3D" id="1.10.230.10">
    <property type="entry name" value="Cytochrome P450-Terp, domain 2"/>
    <property type="match status" value="1"/>
</dbReference>
<dbReference type="NCBIfam" id="NF010638">
    <property type="entry name" value="PRK14035.1"/>
    <property type="match status" value="1"/>
</dbReference>
<dbReference type="Gene3D" id="1.10.580.10">
    <property type="entry name" value="Citrate Synthase, domain 1"/>
    <property type="match status" value="1"/>
</dbReference>
<evidence type="ECO:0000313" key="9">
    <source>
        <dbReference type="EMBL" id="WYK00079.1"/>
    </source>
</evidence>
<dbReference type="InterPro" id="IPR002020">
    <property type="entry name" value="Citrate_synthase"/>
</dbReference>
<evidence type="ECO:0000256" key="4">
    <source>
        <dbReference type="ARBA" id="ARBA00022679"/>
    </source>
</evidence>
<feature type="active site" evidence="7">
    <location>
        <position position="310"/>
    </location>
</feature>
<reference evidence="9" key="2">
    <citation type="submission" date="2024-03" db="EMBL/GenBank/DDBJ databases">
        <title>The Genome Sequence of Enterococcus sp. DIV0205d.</title>
        <authorList>
            <consortium name="The Broad Institute Genomics Platform"/>
            <consortium name="The Broad Institute Microbial Omics Core"/>
            <consortium name="The Broad Institute Genomic Center for Infectious Diseases"/>
            <person name="Earl A."/>
            <person name="Manson A."/>
            <person name="Gilmore M."/>
            <person name="Schwartman J."/>
            <person name="Shea T."/>
            <person name="Abouelleil A."/>
            <person name="Cao P."/>
            <person name="Chapman S."/>
            <person name="Cusick C."/>
            <person name="Young S."/>
            <person name="Neafsey D."/>
            <person name="Nusbaum C."/>
            <person name="Birren B."/>
        </authorList>
    </citation>
    <scope>NUCLEOTIDE SEQUENCE</scope>
    <source>
        <strain evidence="9">7F3_DIV0205</strain>
    </source>
</reference>
<keyword evidence="10" id="KW-1185">Reference proteome</keyword>
<sequence length="381" mass="42945">MEIHKGLEGVVVSETKISSIVENQLLFAGFNIDDLVAENVQFEEVIYLLWYLKIPTNQELKQFKQDLSLQMPISDTIITCLKIQTRQNLHPMSVLRSAISLLGVFDPNAEATDDQSAYQQSIALQAKMPTIIAAYARLRKGLDPIPPRSDLSFAANFLYMLTGVEATQVQVNAMNQALVLHADHDLNASTFTARVCASTLSDVYSCITAAIGSLKGPLHGGANEKVFDMLKEIDSDNLNVEDYLNQKLDRKEKVMGFGHRVYKTEDPRKKHLKKLAKELTTITQKEQWYFLSCQVEYYLKETKGLIPNVDFYSATVYHCLDIDSDLFTLIFAMSRVSGWLGHIEEQKKEDCLIRPRSHYVGPKLLKYSDVSTTLHPGGMEA</sequence>
<dbReference type="SUPFAM" id="SSF48256">
    <property type="entry name" value="Citrate synthase"/>
    <property type="match status" value="1"/>
</dbReference>
<dbReference type="GO" id="GO:0005975">
    <property type="term" value="P:carbohydrate metabolic process"/>
    <property type="evidence" value="ECO:0007669"/>
    <property type="project" value="TreeGrafter"/>
</dbReference>
<accession>A0AAQ3W8C7</accession>
<protein>
    <recommendedName>
        <fullName evidence="6">Citrate synthase</fullName>
    </recommendedName>
</protein>
<gene>
    <name evidence="9" type="ORF">A5821_001173</name>
</gene>
<dbReference type="InterPro" id="IPR016142">
    <property type="entry name" value="Citrate_synth-like_lrg_a-sub"/>
</dbReference>
<dbReference type="GO" id="GO:0005829">
    <property type="term" value="C:cytosol"/>
    <property type="evidence" value="ECO:0007669"/>
    <property type="project" value="TreeGrafter"/>
</dbReference>
<dbReference type="InterPro" id="IPR036969">
    <property type="entry name" value="Citrate_synthase_sf"/>
</dbReference>
<evidence type="ECO:0000313" key="10">
    <source>
        <dbReference type="Proteomes" id="UP000194948"/>
    </source>
</evidence>
<evidence type="ECO:0000256" key="8">
    <source>
        <dbReference type="RuleBase" id="RU003406"/>
    </source>
</evidence>
<evidence type="ECO:0000256" key="7">
    <source>
        <dbReference type="PIRSR" id="PIRSR001369-1"/>
    </source>
</evidence>
<dbReference type="PANTHER" id="PTHR11739:SF4">
    <property type="entry name" value="CITRATE SYNTHASE, PEROXISOMAL"/>
    <property type="match status" value="1"/>
</dbReference>
<keyword evidence="3" id="KW-0816">Tricarboxylic acid cycle</keyword>
<dbReference type="GO" id="GO:0006099">
    <property type="term" value="P:tricarboxylic acid cycle"/>
    <property type="evidence" value="ECO:0007669"/>
    <property type="project" value="UniProtKB-KW"/>
</dbReference>
<keyword evidence="4 6" id="KW-0808">Transferase</keyword>
<dbReference type="FunFam" id="1.10.230.10:FF:000003">
    <property type="entry name" value="Citrate synthase"/>
    <property type="match status" value="1"/>
</dbReference>
<name>A0AAQ3W8C7_9ENTE</name>
<dbReference type="InterPro" id="IPR019810">
    <property type="entry name" value="Citrate_synthase_AS"/>
</dbReference>
<organism evidence="9 10">
    <name type="scientific">Candidatus Enterococcus palustris</name>
    <dbReference type="NCBI Taxonomy" id="1834189"/>
    <lineage>
        <taxon>Bacteria</taxon>
        <taxon>Bacillati</taxon>
        <taxon>Bacillota</taxon>
        <taxon>Bacilli</taxon>
        <taxon>Lactobacillales</taxon>
        <taxon>Enterococcaceae</taxon>
        <taxon>Enterococcus</taxon>
    </lineage>
</organism>
<evidence type="ECO:0000256" key="1">
    <source>
        <dbReference type="ARBA" id="ARBA00004751"/>
    </source>
</evidence>
<comment type="pathway">
    <text evidence="1">Carbohydrate metabolism; tricarboxylic acid cycle; isocitrate from oxaloacetate: step 1/2.</text>
</comment>
<dbReference type="PIRSF" id="PIRSF001369">
    <property type="entry name" value="Citrate_synth"/>
    <property type="match status" value="1"/>
</dbReference>
<comment type="catalytic activity">
    <reaction evidence="5">
        <text>oxaloacetate + acetyl-CoA + H2O = citrate + CoA + H(+)</text>
        <dbReference type="Rhea" id="RHEA:16845"/>
        <dbReference type="ChEBI" id="CHEBI:15377"/>
        <dbReference type="ChEBI" id="CHEBI:15378"/>
        <dbReference type="ChEBI" id="CHEBI:16452"/>
        <dbReference type="ChEBI" id="CHEBI:16947"/>
        <dbReference type="ChEBI" id="CHEBI:57287"/>
        <dbReference type="ChEBI" id="CHEBI:57288"/>
        <dbReference type="EC" id="2.3.3.16"/>
    </reaction>
</comment>
<dbReference type="Proteomes" id="UP000194948">
    <property type="component" value="Chromosome"/>
</dbReference>